<comment type="caution">
    <text evidence="3">The sequence shown here is derived from an EMBL/GenBank/DDBJ whole genome shotgun (WGS) entry which is preliminary data.</text>
</comment>
<sequence length="95" mass="10192">MRAEWIAVALILMVSLPQPLLAAPAQHDSHKHAEGTPATTGHTATCQLGSEQIDFLMKFSLELPAYVEIGGHKFKLNIGMPQPGPPPDGHPPAHQ</sequence>
<evidence type="ECO:0000313" key="3">
    <source>
        <dbReference type="EMBL" id="KAK7481251.1"/>
    </source>
</evidence>
<proteinExistence type="predicted"/>
<keyword evidence="2" id="KW-0732">Signal</keyword>
<evidence type="ECO:0000256" key="1">
    <source>
        <dbReference type="SAM" id="MobiDB-lite"/>
    </source>
</evidence>
<reference evidence="3 4" key="1">
    <citation type="journal article" date="2023" name="Sci. Data">
        <title>Genome assembly of the Korean intertidal mud-creeper Batillaria attramentaria.</title>
        <authorList>
            <person name="Patra A.K."/>
            <person name="Ho P.T."/>
            <person name="Jun S."/>
            <person name="Lee S.J."/>
            <person name="Kim Y."/>
            <person name="Won Y.J."/>
        </authorList>
    </citation>
    <scope>NUCLEOTIDE SEQUENCE [LARGE SCALE GENOMIC DNA]</scope>
    <source>
        <strain evidence="3">Wonlab-2016</strain>
    </source>
</reference>
<evidence type="ECO:0000313" key="4">
    <source>
        <dbReference type="Proteomes" id="UP001519460"/>
    </source>
</evidence>
<feature type="region of interest" description="Disordered" evidence="1">
    <location>
        <begin position="23"/>
        <end position="43"/>
    </location>
</feature>
<protein>
    <recommendedName>
        <fullName evidence="5">DUF2796 domain-containing protein</fullName>
    </recommendedName>
</protein>
<keyword evidence="4" id="KW-1185">Reference proteome</keyword>
<dbReference type="Proteomes" id="UP001519460">
    <property type="component" value="Unassembled WGS sequence"/>
</dbReference>
<feature type="signal peptide" evidence="2">
    <location>
        <begin position="1"/>
        <end position="22"/>
    </location>
</feature>
<dbReference type="EMBL" id="JACVVK020000265">
    <property type="protein sequence ID" value="KAK7481251.1"/>
    <property type="molecule type" value="Genomic_DNA"/>
</dbReference>
<organism evidence="3 4">
    <name type="scientific">Batillaria attramentaria</name>
    <dbReference type="NCBI Taxonomy" id="370345"/>
    <lineage>
        <taxon>Eukaryota</taxon>
        <taxon>Metazoa</taxon>
        <taxon>Spiralia</taxon>
        <taxon>Lophotrochozoa</taxon>
        <taxon>Mollusca</taxon>
        <taxon>Gastropoda</taxon>
        <taxon>Caenogastropoda</taxon>
        <taxon>Sorbeoconcha</taxon>
        <taxon>Cerithioidea</taxon>
        <taxon>Batillariidae</taxon>
        <taxon>Batillaria</taxon>
    </lineage>
</organism>
<evidence type="ECO:0008006" key="5">
    <source>
        <dbReference type="Google" id="ProtNLM"/>
    </source>
</evidence>
<dbReference type="AlphaFoldDB" id="A0ABD0K1R7"/>
<feature type="chain" id="PRO_5044765292" description="DUF2796 domain-containing protein" evidence="2">
    <location>
        <begin position="23"/>
        <end position="95"/>
    </location>
</feature>
<gene>
    <name evidence="3" type="ORF">BaRGS_00027511</name>
</gene>
<evidence type="ECO:0000256" key="2">
    <source>
        <dbReference type="SAM" id="SignalP"/>
    </source>
</evidence>
<name>A0ABD0K1R7_9CAEN</name>
<accession>A0ABD0K1R7</accession>